<dbReference type="SMART" id="SM00834">
    <property type="entry name" value="CxxC_CXXC_SSSS"/>
    <property type="match status" value="1"/>
</dbReference>
<protein>
    <recommendedName>
        <fullName evidence="1">Putative regulatory protein FmdB zinc ribbon domain-containing protein</fullName>
    </recommendedName>
</protein>
<dbReference type="PANTHER" id="PTHR34404:SF3">
    <property type="entry name" value="REGULATORY PROTEIN, FMDB FAMILY"/>
    <property type="match status" value="1"/>
</dbReference>
<name>A0A0S7WTZ2_UNCT6</name>
<sequence length="75" mass="8162">MPTYEYQCPECGKKFEKYEAMTSEPRAACPRCGTKAERLISGGAGIFVRAAEGESQESCCGTTNPCDDPKRCCGR</sequence>
<dbReference type="Pfam" id="PF09723">
    <property type="entry name" value="Zn_ribbon_8"/>
    <property type="match status" value="1"/>
</dbReference>
<dbReference type="EMBL" id="LIZS01000016">
    <property type="protein sequence ID" value="KPJ53595.1"/>
    <property type="molecule type" value="Genomic_DNA"/>
</dbReference>
<proteinExistence type="predicted"/>
<dbReference type="PANTHER" id="PTHR34404">
    <property type="entry name" value="REGULATORY PROTEIN, FMDB FAMILY"/>
    <property type="match status" value="1"/>
</dbReference>
<gene>
    <name evidence="2" type="ORF">AMJ39_04105</name>
</gene>
<evidence type="ECO:0000313" key="3">
    <source>
        <dbReference type="Proteomes" id="UP000052008"/>
    </source>
</evidence>
<dbReference type="InterPro" id="IPR013429">
    <property type="entry name" value="Regulatory_FmdB_Zinc_ribbon"/>
</dbReference>
<evidence type="ECO:0000313" key="2">
    <source>
        <dbReference type="EMBL" id="KPJ53595.1"/>
    </source>
</evidence>
<organism evidence="2 3">
    <name type="scientific">candidate division TA06 bacterium DG_24</name>
    <dbReference type="NCBI Taxonomy" id="1703770"/>
    <lineage>
        <taxon>Bacteria</taxon>
        <taxon>Bacteria division TA06</taxon>
    </lineage>
</organism>
<feature type="domain" description="Putative regulatory protein FmdB zinc ribbon" evidence="1">
    <location>
        <begin position="1"/>
        <end position="41"/>
    </location>
</feature>
<dbReference type="Gene3D" id="2.20.28.30">
    <property type="entry name" value="RNA polymerase ii, chain L"/>
    <property type="match status" value="1"/>
</dbReference>
<dbReference type="STRING" id="1703770.AMJ39_04105"/>
<reference evidence="2 3" key="1">
    <citation type="journal article" date="2015" name="Microbiome">
        <title>Genomic resolution of linkages in carbon, nitrogen, and sulfur cycling among widespread estuary sediment bacteria.</title>
        <authorList>
            <person name="Baker B.J."/>
            <person name="Lazar C.S."/>
            <person name="Teske A.P."/>
            <person name="Dick G.J."/>
        </authorList>
    </citation>
    <scope>NUCLEOTIDE SEQUENCE [LARGE SCALE GENOMIC DNA]</scope>
    <source>
        <strain evidence="2">DG_24</strain>
    </source>
</reference>
<comment type="caution">
    <text evidence="2">The sequence shown here is derived from an EMBL/GenBank/DDBJ whole genome shotgun (WGS) entry which is preliminary data.</text>
</comment>
<evidence type="ECO:0000259" key="1">
    <source>
        <dbReference type="SMART" id="SM00834"/>
    </source>
</evidence>
<dbReference type="AlphaFoldDB" id="A0A0S7WTZ2"/>
<accession>A0A0S7WTZ2</accession>
<dbReference type="NCBIfam" id="TIGR02605">
    <property type="entry name" value="CxxC_CxxC_SSSS"/>
    <property type="match status" value="1"/>
</dbReference>
<dbReference type="Proteomes" id="UP000052008">
    <property type="component" value="Unassembled WGS sequence"/>
</dbReference>